<dbReference type="InterPro" id="IPR051278">
    <property type="entry name" value="HdrB/HdrD_reductase"/>
</dbReference>
<dbReference type="OrthoDB" id="9777685at2"/>
<dbReference type="InterPro" id="IPR004017">
    <property type="entry name" value="Cys_rich_dom"/>
</dbReference>
<dbReference type="GO" id="GO:0016491">
    <property type="term" value="F:oxidoreductase activity"/>
    <property type="evidence" value="ECO:0007669"/>
    <property type="project" value="UniProtKB-KW"/>
</dbReference>
<sequence>MTKHAYAYYPGCSGQGTSMEYERSTRAVCEALGIQLDEIPDWSCCGSTPAHAFDHTLSAALSGRNLGLAAKQGHDCVLTPCPSCLTNLKTAGKHISGDENFRDKVNRLLDEPLGTIPETKSVLQVLFEDLGPDWISEKVKRPLTGLKVVTYYGCILTRPPGLMEFDSEENPISMDMLMRAAGAEVLPYPLKTECCGASHGVARKDLVMRLSGRLLDMADSLGAQAVVTACPLCQMNLDLRQSQVNSANSAHYKLPIFYYTQLLGWAFGLPDASLGLDKLCVDPGPALRSIAANEDAA</sequence>
<dbReference type="RefSeq" id="WP_151150633.1">
    <property type="nucleotide sequence ID" value="NZ_WAIE01000002.1"/>
</dbReference>
<dbReference type="Pfam" id="PF02754">
    <property type="entry name" value="CCG"/>
    <property type="match status" value="2"/>
</dbReference>
<comment type="caution">
    <text evidence="3">The sequence shown here is derived from an EMBL/GenBank/DDBJ whole genome shotgun (WGS) entry which is preliminary data.</text>
</comment>
<dbReference type="PANTHER" id="PTHR42947">
    <property type="entry name" value="COB--COM HETERODISULFIDE REDUCTASE SUBUNIT B 1"/>
    <property type="match status" value="1"/>
</dbReference>
<proteinExistence type="predicted"/>
<evidence type="ECO:0000256" key="1">
    <source>
        <dbReference type="ARBA" id="ARBA00023002"/>
    </source>
</evidence>
<feature type="domain" description="Cysteine-rich" evidence="2">
    <location>
        <begin position="6"/>
        <end position="89"/>
    </location>
</feature>
<dbReference type="PANTHER" id="PTHR42947:SF1">
    <property type="entry name" value="COB--COM HETERODISULFIDE REDUCTASE SUBUNIT B 1"/>
    <property type="match status" value="1"/>
</dbReference>
<dbReference type="AlphaFoldDB" id="A0A6N6N3X6"/>
<reference evidence="3 4" key="1">
    <citation type="journal article" date="2017" name="Int. J. Syst. Evol. Microbiol.">
        <title>Desulfovibrio senegalensis sp. nov., a mesophilic sulfate reducer isolated from marine sediment.</title>
        <authorList>
            <person name="Thioye A."/>
            <person name="Gam Z.B.A."/>
            <person name="Mbengue M."/>
            <person name="Cayol J.L."/>
            <person name="Joseph-Bartoli M."/>
            <person name="Toure-Kane C."/>
            <person name="Labat M."/>
        </authorList>
    </citation>
    <scope>NUCLEOTIDE SEQUENCE [LARGE SCALE GENOMIC DNA]</scope>
    <source>
        <strain evidence="3 4">DSM 101509</strain>
    </source>
</reference>
<evidence type="ECO:0000313" key="4">
    <source>
        <dbReference type="Proteomes" id="UP000438699"/>
    </source>
</evidence>
<name>A0A6N6N3X6_9BACT</name>
<keyword evidence="4" id="KW-1185">Reference proteome</keyword>
<feature type="domain" description="Cysteine-rich" evidence="2">
    <location>
        <begin position="148"/>
        <end position="238"/>
    </location>
</feature>
<organism evidence="3 4">
    <name type="scientific">Pseudodesulfovibrio senegalensis</name>
    <dbReference type="NCBI Taxonomy" id="1721087"/>
    <lineage>
        <taxon>Bacteria</taxon>
        <taxon>Pseudomonadati</taxon>
        <taxon>Thermodesulfobacteriota</taxon>
        <taxon>Desulfovibrionia</taxon>
        <taxon>Desulfovibrionales</taxon>
        <taxon>Desulfovibrionaceae</taxon>
    </lineage>
</organism>
<evidence type="ECO:0000259" key="2">
    <source>
        <dbReference type="Pfam" id="PF02754"/>
    </source>
</evidence>
<evidence type="ECO:0000313" key="3">
    <source>
        <dbReference type="EMBL" id="KAB1442412.1"/>
    </source>
</evidence>
<dbReference type="Gene3D" id="1.20.1050.140">
    <property type="match status" value="1"/>
</dbReference>
<gene>
    <name evidence="3" type="ORF">F8A88_08185</name>
</gene>
<accession>A0A6N6N3X6</accession>
<keyword evidence="1" id="KW-0560">Oxidoreductase</keyword>
<dbReference type="Proteomes" id="UP000438699">
    <property type="component" value="Unassembled WGS sequence"/>
</dbReference>
<protein>
    <submittedName>
        <fullName evidence="3">Heterodisulfide reductase subunit B</fullName>
    </submittedName>
</protein>
<dbReference type="EMBL" id="WAIE01000002">
    <property type="protein sequence ID" value="KAB1442412.1"/>
    <property type="molecule type" value="Genomic_DNA"/>
</dbReference>